<dbReference type="Proteomes" id="UP000054683">
    <property type="component" value="Unassembled WGS sequence"/>
</dbReference>
<dbReference type="PANTHER" id="PTHR33121:SF70">
    <property type="entry name" value="SIGNALING PROTEIN YKOW"/>
    <property type="match status" value="1"/>
</dbReference>
<organism evidence="12 13">
    <name type="scientific">Caballeronia udeis</name>
    <dbReference type="NCBI Taxonomy" id="1232866"/>
    <lineage>
        <taxon>Bacteria</taxon>
        <taxon>Pseudomonadati</taxon>
        <taxon>Pseudomonadota</taxon>
        <taxon>Betaproteobacteria</taxon>
        <taxon>Burkholderiales</taxon>
        <taxon>Burkholderiaceae</taxon>
        <taxon>Caballeronia</taxon>
    </lineage>
</organism>
<proteinExistence type="predicted"/>
<dbReference type="GO" id="GO:0071111">
    <property type="term" value="F:cyclic-guanylate-specific phosphodiesterase activity"/>
    <property type="evidence" value="ECO:0007669"/>
    <property type="project" value="UniProtKB-EC"/>
</dbReference>
<comment type="subcellular location">
    <subcellularLocation>
        <location evidence="1">Cell membrane</location>
        <topology evidence="1">Multi-pass membrane protein</topology>
    </subcellularLocation>
</comment>
<keyword evidence="6" id="KW-0378">Hydrolase</keyword>
<dbReference type="InterPro" id="IPR035919">
    <property type="entry name" value="EAL_sf"/>
</dbReference>
<evidence type="ECO:0000313" key="12">
    <source>
        <dbReference type="EMBL" id="SAL71194.1"/>
    </source>
</evidence>
<keyword evidence="3" id="KW-1003">Cell membrane</keyword>
<evidence type="ECO:0000256" key="10">
    <source>
        <dbReference type="SAM" id="Phobius"/>
    </source>
</evidence>
<feature type="transmembrane region" description="Helical" evidence="10">
    <location>
        <begin position="240"/>
        <end position="264"/>
    </location>
</feature>
<evidence type="ECO:0000256" key="4">
    <source>
        <dbReference type="ARBA" id="ARBA00022636"/>
    </source>
</evidence>
<keyword evidence="7 10" id="KW-1133">Transmembrane helix</keyword>
<dbReference type="RefSeq" id="WP_082913826.1">
    <property type="nucleotide sequence ID" value="NZ_FCOK02000111.1"/>
</dbReference>
<dbReference type="OrthoDB" id="9813903at2"/>
<dbReference type="PROSITE" id="PS50883">
    <property type="entry name" value="EAL"/>
    <property type="match status" value="1"/>
</dbReference>
<dbReference type="PANTHER" id="PTHR33121">
    <property type="entry name" value="CYCLIC DI-GMP PHOSPHODIESTERASE PDEF"/>
    <property type="match status" value="1"/>
</dbReference>
<comment type="catalytic activity">
    <reaction evidence="9">
        <text>3',3'-c-di-GMP + H2O = 5'-phosphoguanylyl(3'-&gt;5')guanosine + H(+)</text>
        <dbReference type="Rhea" id="RHEA:24902"/>
        <dbReference type="ChEBI" id="CHEBI:15377"/>
        <dbReference type="ChEBI" id="CHEBI:15378"/>
        <dbReference type="ChEBI" id="CHEBI:58754"/>
        <dbReference type="ChEBI" id="CHEBI:58805"/>
        <dbReference type="EC" id="3.1.4.52"/>
    </reaction>
</comment>
<feature type="transmembrane region" description="Helical" evidence="10">
    <location>
        <begin position="25"/>
        <end position="45"/>
    </location>
</feature>
<feature type="domain" description="EAL" evidence="11">
    <location>
        <begin position="269"/>
        <end position="518"/>
    </location>
</feature>
<evidence type="ECO:0000256" key="6">
    <source>
        <dbReference type="ARBA" id="ARBA00022801"/>
    </source>
</evidence>
<evidence type="ECO:0000313" key="13">
    <source>
        <dbReference type="Proteomes" id="UP000054683"/>
    </source>
</evidence>
<dbReference type="InterPro" id="IPR024744">
    <property type="entry name" value="CSS-motif_dom"/>
</dbReference>
<gene>
    <name evidence="12" type="ORF">AWB69_08574</name>
</gene>
<evidence type="ECO:0000256" key="5">
    <source>
        <dbReference type="ARBA" id="ARBA00022692"/>
    </source>
</evidence>
<reference evidence="12 13" key="1">
    <citation type="submission" date="2016-01" db="EMBL/GenBank/DDBJ databases">
        <authorList>
            <person name="Oliw E.H."/>
        </authorList>
    </citation>
    <scope>NUCLEOTIDE SEQUENCE [LARGE SCALE GENOMIC DNA]</scope>
    <source>
        <strain evidence="12">LMG 27134</strain>
    </source>
</reference>
<dbReference type="Gene3D" id="3.20.20.450">
    <property type="entry name" value="EAL domain"/>
    <property type="match status" value="1"/>
</dbReference>
<keyword evidence="8 10" id="KW-0472">Membrane</keyword>
<dbReference type="Pfam" id="PF12792">
    <property type="entry name" value="CSS-motif"/>
    <property type="match status" value="1"/>
</dbReference>
<evidence type="ECO:0000259" key="11">
    <source>
        <dbReference type="PROSITE" id="PS50883"/>
    </source>
</evidence>
<dbReference type="InterPro" id="IPR050706">
    <property type="entry name" value="Cyclic-di-GMP_PDE-like"/>
</dbReference>
<accession>A0A158JQK0</accession>
<dbReference type="GO" id="GO:0005886">
    <property type="term" value="C:plasma membrane"/>
    <property type="evidence" value="ECO:0007669"/>
    <property type="project" value="UniProtKB-SubCell"/>
</dbReference>
<name>A0A158JQK0_9BURK</name>
<dbReference type="EMBL" id="FCOK02000111">
    <property type="protein sequence ID" value="SAL71194.1"/>
    <property type="molecule type" value="Genomic_DNA"/>
</dbReference>
<dbReference type="SMART" id="SM00052">
    <property type="entry name" value="EAL"/>
    <property type="match status" value="1"/>
</dbReference>
<keyword evidence="5 10" id="KW-0812">Transmembrane</keyword>
<dbReference type="CDD" id="cd01948">
    <property type="entry name" value="EAL"/>
    <property type="match status" value="1"/>
</dbReference>
<evidence type="ECO:0000256" key="9">
    <source>
        <dbReference type="ARBA" id="ARBA00034290"/>
    </source>
</evidence>
<dbReference type="SUPFAM" id="SSF141868">
    <property type="entry name" value="EAL domain-like"/>
    <property type="match status" value="1"/>
</dbReference>
<dbReference type="Pfam" id="PF00563">
    <property type="entry name" value="EAL"/>
    <property type="match status" value="1"/>
</dbReference>
<evidence type="ECO:0000256" key="3">
    <source>
        <dbReference type="ARBA" id="ARBA00022475"/>
    </source>
</evidence>
<evidence type="ECO:0000256" key="2">
    <source>
        <dbReference type="ARBA" id="ARBA00012282"/>
    </source>
</evidence>
<dbReference type="InterPro" id="IPR001633">
    <property type="entry name" value="EAL_dom"/>
</dbReference>
<sequence length="542" mass="58492">MNDGRDMSDTSLFVPSRAFSLRRGAVLLVFAIAATASWATGYWFAQSINRQTNATVALDISRSIDRVLRSIDTRRQQADLLAGQPCPQVENRLTLLQRAAPYVRAIVLVHDGSVYCSSLGDARASYPLSLFVPNGSSSRRMGLIPGTPVYPDRPVLTVFEAVGRRDGVLYLIEGAYLADLLARAEGSEKRSATLSVGTGTLASDNTFASGNATIPAGAVVLPNGNSMKVVVAGKVPSDHLALAVLAALLCGVAIATTVVLGYTAGFTPRQRILRQVKVGLRRDEFFVVYQPIVDVGTGVWVGAEALVRWQHPRWGVVAPNAFIRHVETSPIIAPFTDFVLRTALAQLGAVGLPDGFRLTVNLAPCHMELPSFPRDICEALDLQTTALNIVLEITERGLITSEDSVREGIARLKAKGVQFAIDDFGTENSNLALLQRFHFDYIKIDRCFIQGVADSDRKLIEGILQLAKVLGASVVAEGVDRQAQHSALQEMGIPFAQGYLYHQPTEGAAFFDGYVASVERWRNIVAAHTVQAPAASPASRVV</sequence>
<protein>
    <recommendedName>
        <fullName evidence="2">cyclic-guanylate-specific phosphodiesterase</fullName>
        <ecNumber evidence="2">3.1.4.52</ecNumber>
    </recommendedName>
</protein>
<dbReference type="EC" id="3.1.4.52" evidence="2"/>
<evidence type="ECO:0000256" key="7">
    <source>
        <dbReference type="ARBA" id="ARBA00022989"/>
    </source>
</evidence>
<evidence type="ECO:0000256" key="1">
    <source>
        <dbReference type="ARBA" id="ARBA00004651"/>
    </source>
</evidence>
<keyword evidence="4" id="KW-0973">c-di-GMP</keyword>
<dbReference type="AlphaFoldDB" id="A0A158JQK0"/>
<evidence type="ECO:0000256" key="8">
    <source>
        <dbReference type="ARBA" id="ARBA00023136"/>
    </source>
</evidence>